<name>A0ABV1G8W0_9FIRM</name>
<dbReference type="Proteomes" id="UP001491552">
    <property type="component" value="Unassembled WGS sequence"/>
</dbReference>
<reference evidence="1 2" key="1">
    <citation type="submission" date="2024-03" db="EMBL/GenBank/DDBJ databases">
        <title>Human intestinal bacterial collection.</title>
        <authorList>
            <person name="Pauvert C."/>
            <person name="Hitch T.C.A."/>
            <person name="Clavel T."/>
        </authorList>
    </citation>
    <scope>NUCLEOTIDE SEQUENCE [LARGE SCALE GENOMIC DNA]</scope>
    <source>
        <strain evidence="1 2">CLA-AA-H192</strain>
    </source>
</reference>
<dbReference type="NCBIfam" id="TIGR01863">
    <property type="entry name" value="cas_Csd1"/>
    <property type="match status" value="1"/>
</dbReference>
<evidence type="ECO:0000313" key="1">
    <source>
        <dbReference type="EMBL" id="MEQ2511850.1"/>
    </source>
</evidence>
<comment type="caution">
    <text evidence="1">The sequence shown here is derived from an EMBL/GenBank/DDBJ whole genome shotgun (WGS) entry which is preliminary data.</text>
</comment>
<dbReference type="InterPro" id="IPR010144">
    <property type="entry name" value="CRISPR-assoc_prot_Csd1-typ"/>
</dbReference>
<sequence>MGLLQRAIETYDANTALIGVYRDGHEPLAPIGHILTSANIEITLNAQGEFLSARKVNNKEEPKILIPVTEESSGRTSGLAAHPLCDQLKYVANTNKEAHELYLTALRKWERSAYAHPFLTAISTYVRNGSVLKDLTKCGVLALEKGGGYDEKQMICWRVLGIPTEEPACWKNRNLFSAFESYYCSQLATRDMALCMLEGKTEPIALQHPKGIIPVNGNAKLISANDSSGFTYRGRFLDDGQAATVGYIASQKAHNALRWLASEQGVREFSGKRIFLCWNPAGKTLPRPMRRMRDADAAPLRKPSDYQEQLKSTLLSFRKDHQLQDTDCAVLVSFDAATTGRLAVTYYNEITLKTFLERIHDWDAHCCWLAGNYGIQAPNLLQLVDCAFGTQRNNFLETDDRIQRQHLQRLLNCKMNGGIFPLDILKALTQRASSPLAYDVLNWRKIVHAACAVLQKYRYDTKQGGNEMAWELDTNNRSFQYGRLLAVMERAEMDYYTKTNENRQTNAIKFMSEFRRRPFTVFERVNRQLERAYLDRIDAWQVRRYKQLVGEIINILRGFPENELNRQLEDLYLMGYELQRNAFFTKNDTTNHTEEE</sequence>
<keyword evidence="2" id="KW-1185">Reference proteome</keyword>
<gene>
    <name evidence="1" type="primary">cas8c</name>
    <name evidence="1" type="ORF">WMO66_11455</name>
</gene>
<proteinExistence type="predicted"/>
<organism evidence="1 2">
    <name type="scientific">Faecousia intestinalis</name>
    <dbReference type="NCBI Taxonomy" id="3133167"/>
    <lineage>
        <taxon>Bacteria</taxon>
        <taxon>Bacillati</taxon>
        <taxon>Bacillota</taxon>
        <taxon>Clostridia</taxon>
        <taxon>Eubacteriales</taxon>
        <taxon>Oscillospiraceae</taxon>
        <taxon>Faecousia</taxon>
    </lineage>
</organism>
<protein>
    <submittedName>
        <fullName evidence="1">Type I-C CRISPR-associated protein Cas8c/Csd1</fullName>
    </submittedName>
</protein>
<dbReference type="Pfam" id="PF09709">
    <property type="entry name" value="Cas_Csd1"/>
    <property type="match status" value="1"/>
</dbReference>
<dbReference type="EMBL" id="JBBMFF010000248">
    <property type="protein sequence ID" value="MEQ2511850.1"/>
    <property type="molecule type" value="Genomic_DNA"/>
</dbReference>
<accession>A0ABV1G8W0</accession>
<evidence type="ECO:0000313" key="2">
    <source>
        <dbReference type="Proteomes" id="UP001491552"/>
    </source>
</evidence>
<dbReference type="RefSeq" id="WP_349136552.1">
    <property type="nucleotide sequence ID" value="NZ_JBBMFF010000248.1"/>
</dbReference>